<accession>A0A0B7BSY0</accession>
<proteinExistence type="predicted"/>
<dbReference type="EMBL" id="HACG01048415">
    <property type="protein sequence ID" value="CEK95280.1"/>
    <property type="molecule type" value="Transcribed_RNA"/>
</dbReference>
<dbReference type="Pfam" id="PF00078">
    <property type="entry name" value="RVT_1"/>
    <property type="match status" value="1"/>
</dbReference>
<gene>
    <name evidence="2" type="primary">ORF206277</name>
</gene>
<protein>
    <recommendedName>
        <fullName evidence="1">Reverse transcriptase domain-containing protein</fullName>
    </recommendedName>
</protein>
<sequence length="92" mass="10542">LIFIDQEKAFDRVNRCKLWKILEEYGVQGQLLGNIMALYQDSQSTVRTTEGMTDWFSITSGVRQGCVLSPLLFIAYMDKITQESNSDNDEIN</sequence>
<name>A0A0B7BSY0_9EUPU</name>
<dbReference type="InterPro" id="IPR000477">
    <property type="entry name" value="RT_dom"/>
</dbReference>
<reference evidence="2" key="1">
    <citation type="submission" date="2014-12" db="EMBL/GenBank/DDBJ databases">
        <title>Insight into the proteome of Arion vulgaris.</title>
        <authorList>
            <person name="Aradska J."/>
            <person name="Bulat T."/>
            <person name="Smidak R."/>
            <person name="Sarate P."/>
            <person name="Gangsoo J."/>
            <person name="Sialana F."/>
            <person name="Bilban M."/>
            <person name="Lubec G."/>
        </authorList>
    </citation>
    <scope>NUCLEOTIDE SEQUENCE</scope>
    <source>
        <tissue evidence="2">Skin</tissue>
    </source>
</reference>
<feature type="non-terminal residue" evidence="2">
    <location>
        <position position="1"/>
    </location>
</feature>
<dbReference type="PANTHER" id="PTHR47027:SF20">
    <property type="entry name" value="REVERSE TRANSCRIPTASE-LIKE PROTEIN WITH RNA-DIRECTED DNA POLYMERASE DOMAIN"/>
    <property type="match status" value="1"/>
</dbReference>
<evidence type="ECO:0000259" key="1">
    <source>
        <dbReference type="PROSITE" id="PS50878"/>
    </source>
</evidence>
<dbReference type="AlphaFoldDB" id="A0A0B7BSY0"/>
<dbReference type="PROSITE" id="PS50878">
    <property type="entry name" value="RT_POL"/>
    <property type="match status" value="1"/>
</dbReference>
<evidence type="ECO:0000313" key="2">
    <source>
        <dbReference type="EMBL" id="CEK95280.1"/>
    </source>
</evidence>
<feature type="domain" description="Reverse transcriptase" evidence="1">
    <location>
        <begin position="1"/>
        <end position="92"/>
    </location>
</feature>
<dbReference type="PANTHER" id="PTHR47027">
    <property type="entry name" value="REVERSE TRANSCRIPTASE DOMAIN-CONTAINING PROTEIN"/>
    <property type="match status" value="1"/>
</dbReference>
<organism evidence="2">
    <name type="scientific">Arion vulgaris</name>
    <dbReference type="NCBI Taxonomy" id="1028688"/>
    <lineage>
        <taxon>Eukaryota</taxon>
        <taxon>Metazoa</taxon>
        <taxon>Spiralia</taxon>
        <taxon>Lophotrochozoa</taxon>
        <taxon>Mollusca</taxon>
        <taxon>Gastropoda</taxon>
        <taxon>Heterobranchia</taxon>
        <taxon>Euthyneura</taxon>
        <taxon>Panpulmonata</taxon>
        <taxon>Eupulmonata</taxon>
        <taxon>Stylommatophora</taxon>
        <taxon>Helicina</taxon>
        <taxon>Arionoidea</taxon>
        <taxon>Arionidae</taxon>
        <taxon>Arion</taxon>
    </lineage>
</organism>